<proteinExistence type="predicted"/>
<feature type="region of interest" description="Disordered" evidence="1">
    <location>
        <begin position="26"/>
        <end position="49"/>
    </location>
</feature>
<dbReference type="HOGENOM" id="CLU_1915999_0_0_9"/>
<evidence type="ECO:0000313" key="3">
    <source>
        <dbReference type="EMBL" id="EFB75193.1"/>
    </source>
</evidence>
<gene>
    <name evidence="3" type="ORF">SUBVAR_06468</name>
</gene>
<reference evidence="3" key="1">
    <citation type="submission" date="2009-12" db="EMBL/GenBank/DDBJ databases">
        <authorList>
            <person name="Weinstock G."/>
            <person name="Sodergren E."/>
            <person name="Clifton S."/>
            <person name="Fulton L."/>
            <person name="Fulton B."/>
            <person name="Courtney L."/>
            <person name="Fronick C."/>
            <person name="Harrison M."/>
            <person name="Strong C."/>
            <person name="Farmer C."/>
            <person name="Delahaunty K."/>
            <person name="Markovic C."/>
            <person name="Hall O."/>
            <person name="Minx P."/>
            <person name="Tomlinson C."/>
            <person name="Mitreva M."/>
            <person name="Nelson J."/>
            <person name="Hou S."/>
            <person name="Wollam A."/>
            <person name="Pepin K.H."/>
            <person name="Johnson M."/>
            <person name="Bhonagiri V."/>
            <person name="Nash W.E."/>
            <person name="Warren W."/>
            <person name="Chinwalla A."/>
            <person name="Mardis E.R."/>
            <person name="Wilson R.K."/>
        </authorList>
    </citation>
    <scope>NUCLEOTIDE SEQUENCE [LARGE SCALE GENOMIC DNA]</scope>
    <source>
        <strain evidence="3">DSM 15176</strain>
    </source>
</reference>
<accession>D1PQ01</accession>
<evidence type="ECO:0000256" key="2">
    <source>
        <dbReference type="SAM" id="Phobius"/>
    </source>
</evidence>
<sequence length="132" mass="14239">MRYCKNCGLLAPFDADRCPQCGAPLPPEAPSAPSSARYTGEAPAEQPQEEVVPALSEWATLGTLLLFAIPVAGFILSLAWSFGFNTHPARKRLAQAWLIRTLVVGVVVALVCIVLALTSVARLTVTPYYYAY</sequence>
<keyword evidence="2" id="KW-1133">Transmembrane helix</keyword>
<name>D1PQ01_9FIRM</name>
<keyword evidence="4" id="KW-1185">Reference proteome</keyword>
<evidence type="ECO:0000256" key="1">
    <source>
        <dbReference type="SAM" id="MobiDB-lite"/>
    </source>
</evidence>
<feature type="transmembrane region" description="Helical" evidence="2">
    <location>
        <begin position="64"/>
        <end position="85"/>
    </location>
</feature>
<dbReference type="EMBL" id="ACBY02000030">
    <property type="protein sequence ID" value="EFB75193.1"/>
    <property type="molecule type" value="Genomic_DNA"/>
</dbReference>
<comment type="caution">
    <text evidence="3">The sequence shown here is derived from an EMBL/GenBank/DDBJ whole genome shotgun (WGS) entry which is preliminary data.</text>
</comment>
<evidence type="ECO:0000313" key="4">
    <source>
        <dbReference type="Proteomes" id="UP000003438"/>
    </source>
</evidence>
<dbReference type="STRING" id="411471.SUBVAR_06468"/>
<feature type="transmembrane region" description="Helical" evidence="2">
    <location>
        <begin position="97"/>
        <end position="121"/>
    </location>
</feature>
<keyword evidence="2" id="KW-0472">Membrane</keyword>
<evidence type="ECO:0008006" key="5">
    <source>
        <dbReference type="Google" id="ProtNLM"/>
    </source>
</evidence>
<dbReference type="RefSeq" id="WP_007047831.1">
    <property type="nucleotide sequence ID" value="NZ_GG704769.1"/>
</dbReference>
<organism evidence="3 4">
    <name type="scientific">Subdoligranulum variabile DSM 15176</name>
    <dbReference type="NCBI Taxonomy" id="411471"/>
    <lineage>
        <taxon>Bacteria</taxon>
        <taxon>Bacillati</taxon>
        <taxon>Bacillota</taxon>
        <taxon>Clostridia</taxon>
        <taxon>Eubacteriales</taxon>
        <taxon>Oscillospiraceae</taxon>
        <taxon>Subdoligranulum</taxon>
    </lineage>
</organism>
<protein>
    <recommendedName>
        <fullName evidence="5">Zinc-ribbon domain-containing protein</fullName>
    </recommendedName>
</protein>
<keyword evidence="2" id="KW-0812">Transmembrane</keyword>
<dbReference type="AlphaFoldDB" id="D1PQ01"/>
<dbReference type="Proteomes" id="UP000003438">
    <property type="component" value="Unassembled WGS sequence"/>
</dbReference>